<accession>N1MN62</accession>
<protein>
    <submittedName>
        <fullName evidence="1">Uncharacterized protein</fullName>
    </submittedName>
</protein>
<dbReference type="Proteomes" id="UP000013201">
    <property type="component" value="Unassembled WGS sequence"/>
</dbReference>
<gene>
    <name evidence="1" type="ORF">EBBID32_27540</name>
</gene>
<name>N1MN62_9SPHN</name>
<evidence type="ECO:0000313" key="2">
    <source>
        <dbReference type="Proteomes" id="UP000013201"/>
    </source>
</evidence>
<reference evidence="2" key="2">
    <citation type="submission" date="2013-04" db="EMBL/GenBank/DDBJ databases">
        <title>Bisphenol A degrading Sphingobium sp. strain BiD32.</title>
        <authorList>
            <person name="Nielsen J.L."/>
            <person name="Zhou N.A."/>
            <person name="Kjeldal H."/>
        </authorList>
    </citation>
    <scope>NUCLEOTIDE SEQUENCE [LARGE SCALE GENOMIC DNA]</scope>
    <source>
        <strain evidence="2">BiD32</strain>
    </source>
</reference>
<proteinExistence type="predicted"/>
<keyword evidence="2" id="KW-1185">Reference proteome</keyword>
<sequence>MLTKLVCSFINHLSSYKRIFNMSVAIREATTLPFFLIIRHRLRFRSFD</sequence>
<evidence type="ECO:0000313" key="1">
    <source>
        <dbReference type="EMBL" id="CCW18401.1"/>
    </source>
</evidence>
<dbReference type="AlphaFoldDB" id="N1MN62"/>
<organism evidence="1 2">
    <name type="scientific">Sphingobium indicum BiD32</name>
    <dbReference type="NCBI Taxonomy" id="1301087"/>
    <lineage>
        <taxon>Bacteria</taxon>
        <taxon>Pseudomonadati</taxon>
        <taxon>Pseudomonadota</taxon>
        <taxon>Alphaproteobacteria</taxon>
        <taxon>Sphingomonadales</taxon>
        <taxon>Sphingomonadaceae</taxon>
        <taxon>Sphingobium</taxon>
    </lineage>
</organism>
<reference evidence="1 2" key="1">
    <citation type="submission" date="2013-03" db="EMBL/GenBank/DDBJ databases">
        <authorList>
            <person name="Le V."/>
        </authorList>
    </citation>
    <scope>NUCLEOTIDE SEQUENCE [LARGE SCALE GENOMIC DNA]</scope>
    <source>
        <strain evidence="1 2">BiD32</strain>
    </source>
</reference>
<dbReference type="EMBL" id="CAVK010000137">
    <property type="protein sequence ID" value="CCW18401.1"/>
    <property type="molecule type" value="Genomic_DNA"/>
</dbReference>
<comment type="caution">
    <text evidence="1">The sequence shown here is derived from an EMBL/GenBank/DDBJ whole genome shotgun (WGS) entry which is preliminary data.</text>
</comment>